<accession>A0ABN9JB49</accession>
<reference evidence="1 2" key="1">
    <citation type="submission" date="2023-07" db="EMBL/GenBank/DDBJ databases">
        <authorList>
            <person name="Peeters C."/>
        </authorList>
    </citation>
    <scope>NUCLEOTIDE SEQUENCE [LARGE SCALE GENOMIC DNA]</scope>
    <source>
        <strain evidence="1 2">LMG 19083</strain>
    </source>
</reference>
<protein>
    <submittedName>
        <fullName evidence="1">Uncharacterized protein</fullName>
    </submittedName>
</protein>
<evidence type="ECO:0000313" key="2">
    <source>
        <dbReference type="Proteomes" id="UP001189813"/>
    </source>
</evidence>
<dbReference type="Proteomes" id="UP001189813">
    <property type="component" value="Unassembled WGS sequence"/>
</dbReference>
<sequence length="161" mass="18256">MASIQKTATAWRVQVDVKGKRDSRTFDTKAQAQEWSARREAELRSIQNGIGSKKHAVGDVLDRYELEVCDSHCGARWERQRLARIGRQFVEGGLFRLIRLAQLRSTHIMAWRNVRLREVLQTLALEQMGLHRTLSLPARRAGLCSSTLDSRSAISTSSLVL</sequence>
<dbReference type="RefSeq" id="WP_316667996.1">
    <property type="nucleotide sequence ID" value="NZ_CATZBU010000012.1"/>
</dbReference>
<evidence type="ECO:0000313" key="1">
    <source>
        <dbReference type="EMBL" id="CAJ0804414.1"/>
    </source>
</evidence>
<dbReference type="EMBL" id="CATZBU010000012">
    <property type="protein sequence ID" value="CAJ0804414.1"/>
    <property type="molecule type" value="Genomic_DNA"/>
</dbReference>
<gene>
    <name evidence="1" type="ORF">LMG19083_04056</name>
</gene>
<name>A0ABN9JB49_9RALS</name>
<proteinExistence type="predicted"/>
<comment type="caution">
    <text evidence="1">The sequence shown here is derived from an EMBL/GenBank/DDBJ whole genome shotgun (WGS) entry which is preliminary data.</text>
</comment>
<organism evidence="1 2">
    <name type="scientific">Ralstonia psammae</name>
    <dbReference type="NCBI Taxonomy" id="3058598"/>
    <lineage>
        <taxon>Bacteria</taxon>
        <taxon>Pseudomonadati</taxon>
        <taxon>Pseudomonadota</taxon>
        <taxon>Betaproteobacteria</taxon>
        <taxon>Burkholderiales</taxon>
        <taxon>Burkholderiaceae</taxon>
        <taxon>Ralstonia</taxon>
    </lineage>
</organism>
<keyword evidence="2" id="KW-1185">Reference proteome</keyword>